<dbReference type="PROSITE" id="PS51459">
    <property type="entry name" value="FIDO"/>
    <property type="match status" value="1"/>
</dbReference>
<dbReference type="InterPro" id="IPR036597">
    <property type="entry name" value="Fido-like_dom_sf"/>
</dbReference>
<evidence type="ECO:0000313" key="3">
    <source>
        <dbReference type="Proteomes" id="UP001596435"/>
    </source>
</evidence>
<proteinExistence type="predicted"/>
<accession>A0ABW2FYN7</accession>
<evidence type="ECO:0000259" key="1">
    <source>
        <dbReference type="PROSITE" id="PS51459"/>
    </source>
</evidence>
<organism evidence="2 3">
    <name type="scientific">Kitasatospora paranensis</name>
    <dbReference type="NCBI Taxonomy" id="258053"/>
    <lineage>
        <taxon>Bacteria</taxon>
        <taxon>Bacillati</taxon>
        <taxon>Actinomycetota</taxon>
        <taxon>Actinomycetes</taxon>
        <taxon>Kitasatosporales</taxon>
        <taxon>Streptomycetaceae</taxon>
        <taxon>Kitasatospora</taxon>
    </lineage>
</organism>
<protein>
    <submittedName>
        <fullName evidence="2">Type II toxin-antitoxin system death-on-curing family toxin</fullName>
    </submittedName>
</protein>
<dbReference type="Gene3D" id="1.20.120.1870">
    <property type="entry name" value="Fic/DOC protein, Fido domain"/>
    <property type="match status" value="1"/>
</dbReference>
<sequence>MIHLDVPELLELAGFACQGRPAEVREPGLLASAAHRPRAEMFGFRAYPGLFEQAGALLHALAANHPLIDGNKRTAWMGTVVFLDLNGVDMAVVDQEAAYDLVVAVAAGELTDPAAISRRLRALHDGRV</sequence>
<dbReference type="Proteomes" id="UP001596435">
    <property type="component" value="Unassembled WGS sequence"/>
</dbReference>
<name>A0ABW2FYN7_9ACTN</name>
<dbReference type="Pfam" id="PF02661">
    <property type="entry name" value="Fic"/>
    <property type="match status" value="1"/>
</dbReference>
<dbReference type="EMBL" id="JBHTAJ010000031">
    <property type="protein sequence ID" value="MFC7181393.1"/>
    <property type="molecule type" value="Genomic_DNA"/>
</dbReference>
<dbReference type="RefSeq" id="WP_345706092.1">
    <property type="nucleotide sequence ID" value="NZ_BAABKV010000001.1"/>
</dbReference>
<comment type="caution">
    <text evidence="2">The sequence shown here is derived from an EMBL/GenBank/DDBJ whole genome shotgun (WGS) entry which is preliminary data.</text>
</comment>
<dbReference type="InterPro" id="IPR003812">
    <property type="entry name" value="Fido"/>
</dbReference>
<dbReference type="InterPro" id="IPR006440">
    <property type="entry name" value="Doc"/>
</dbReference>
<feature type="domain" description="Fido" evidence="1">
    <location>
        <begin position="1"/>
        <end position="122"/>
    </location>
</feature>
<dbReference type="PANTHER" id="PTHR39426">
    <property type="entry name" value="HOMOLOGY TO DEATH-ON-CURING PROTEIN OF PHAGE P1"/>
    <property type="match status" value="1"/>
</dbReference>
<dbReference type="PANTHER" id="PTHR39426:SF1">
    <property type="entry name" value="HOMOLOGY TO DEATH-ON-CURING PROTEIN OF PHAGE P1"/>
    <property type="match status" value="1"/>
</dbReference>
<keyword evidence="3" id="KW-1185">Reference proteome</keyword>
<dbReference type="SUPFAM" id="SSF140931">
    <property type="entry name" value="Fic-like"/>
    <property type="match status" value="1"/>
</dbReference>
<dbReference type="NCBIfam" id="TIGR01550">
    <property type="entry name" value="DOC_P1"/>
    <property type="match status" value="1"/>
</dbReference>
<evidence type="ECO:0000313" key="2">
    <source>
        <dbReference type="EMBL" id="MFC7181393.1"/>
    </source>
</evidence>
<gene>
    <name evidence="2" type="ORF">ACFQMG_17720</name>
</gene>
<dbReference type="InterPro" id="IPR053737">
    <property type="entry name" value="Type_II_TA_Toxin"/>
</dbReference>
<reference evidence="3" key="1">
    <citation type="journal article" date="2019" name="Int. J. Syst. Evol. Microbiol.">
        <title>The Global Catalogue of Microorganisms (GCM) 10K type strain sequencing project: providing services to taxonomists for standard genome sequencing and annotation.</title>
        <authorList>
            <consortium name="The Broad Institute Genomics Platform"/>
            <consortium name="The Broad Institute Genome Sequencing Center for Infectious Disease"/>
            <person name="Wu L."/>
            <person name="Ma J."/>
        </authorList>
    </citation>
    <scope>NUCLEOTIDE SEQUENCE [LARGE SCALE GENOMIC DNA]</scope>
    <source>
        <strain evidence="3">CGMCC 1.12859</strain>
    </source>
</reference>